<organism evidence="2 3">
    <name type="scientific">Plesiocystis pacifica SIR-1</name>
    <dbReference type="NCBI Taxonomy" id="391625"/>
    <lineage>
        <taxon>Bacteria</taxon>
        <taxon>Pseudomonadati</taxon>
        <taxon>Myxococcota</taxon>
        <taxon>Polyangia</taxon>
        <taxon>Nannocystales</taxon>
        <taxon>Nannocystaceae</taxon>
        <taxon>Plesiocystis</taxon>
    </lineage>
</organism>
<proteinExistence type="predicted"/>
<dbReference type="Proteomes" id="UP000005801">
    <property type="component" value="Unassembled WGS sequence"/>
</dbReference>
<dbReference type="EMBL" id="ABCS01000017">
    <property type="protein sequence ID" value="EDM79663.1"/>
    <property type="molecule type" value="Genomic_DNA"/>
</dbReference>
<evidence type="ECO:0000313" key="2">
    <source>
        <dbReference type="EMBL" id="EDM79663.1"/>
    </source>
</evidence>
<keyword evidence="3" id="KW-1185">Reference proteome</keyword>
<feature type="compositionally biased region" description="Low complexity" evidence="1">
    <location>
        <begin position="471"/>
        <end position="486"/>
    </location>
</feature>
<sequence>MGDGTLQGEGQTNLGAHLEVVLPALQLSEADYQRLVDSELAGDALTFANLTGLLRCALLAKALRLSVEKLVTLAGVSAGLLASDPFASSAETRRFVAMVDGLRASGVTSAELDWLLRDVGEGVDLGQIGLDLAVLGRGLAVIEEECQQLVDPDGAALATNVDALFADASVQQRSDLLAIVEGSSQDEATIDALFVAALDLDAGAAKAALLDDQSPSYIGADVPTRRAWLLVVIVSVLRRRALVVDTLSASLSIPAALASELAFGLLHEPGTTTLAGVSLMRTTGAEPPTTEPPTNTWLRLAKAAAVCQQLELGADEVTWYSGRGDWLDLDALPVQTGDAAASFDAWNRLREALGLRSAWKREPMAHASVVGEASFSAAVARLAQLCGWDANALEAAATSLGYGQVADFENERALQRLRTIAETGARVGLGVDVLDGWASQAPDVAQATAIKRPPAPSTTRPAGQRSRRPCATRSASSSETPSSTRYWHSSTLARATTCSSTCSSTWR</sequence>
<protein>
    <submittedName>
        <fullName evidence="2">Uncharacterized protein</fullName>
    </submittedName>
</protein>
<evidence type="ECO:0000256" key="1">
    <source>
        <dbReference type="SAM" id="MobiDB-lite"/>
    </source>
</evidence>
<evidence type="ECO:0000313" key="3">
    <source>
        <dbReference type="Proteomes" id="UP000005801"/>
    </source>
</evidence>
<gene>
    <name evidence="2" type="ORF">PPSIR1_16415</name>
</gene>
<accession>A6G338</accession>
<dbReference type="STRING" id="391625.PPSIR1_16415"/>
<feature type="region of interest" description="Disordered" evidence="1">
    <location>
        <begin position="446"/>
        <end position="486"/>
    </location>
</feature>
<name>A6G338_9BACT</name>
<reference evidence="2 3" key="1">
    <citation type="submission" date="2007-06" db="EMBL/GenBank/DDBJ databases">
        <authorList>
            <person name="Shimkets L."/>
            <person name="Ferriera S."/>
            <person name="Johnson J."/>
            <person name="Kravitz S."/>
            <person name="Beeson K."/>
            <person name="Sutton G."/>
            <person name="Rogers Y.-H."/>
            <person name="Friedman R."/>
            <person name="Frazier M."/>
            <person name="Venter J.C."/>
        </authorList>
    </citation>
    <scope>NUCLEOTIDE SEQUENCE [LARGE SCALE GENOMIC DNA]</scope>
    <source>
        <strain evidence="2 3">SIR-1</strain>
    </source>
</reference>
<comment type="caution">
    <text evidence="2">The sequence shown here is derived from an EMBL/GenBank/DDBJ whole genome shotgun (WGS) entry which is preliminary data.</text>
</comment>
<dbReference type="AlphaFoldDB" id="A6G338"/>